<evidence type="ECO:0000313" key="1">
    <source>
        <dbReference type="Proteomes" id="UP000887565"/>
    </source>
</evidence>
<dbReference type="WBParaSite" id="nRc.2.0.1.t19861-RA">
    <property type="protein sequence ID" value="nRc.2.0.1.t19861-RA"/>
    <property type="gene ID" value="nRc.2.0.1.g19861"/>
</dbReference>
<sequence>MSVTVNSLVLPPLSQDPVIATIICASVPAIPQIPLPSTAARANNYTTVA</sequence>
<protein>
    <submittedName>
        <fullName evidence="2">Uncharacterized protein</fullName>
    </submittedName>
</protein>
<evidence type="ECO:0000313" key="2">
    <source>
        <dbReference type="WBParaSite" id="nRc.2.0.1.t19861-RA"/>
    </source>
</evidence>
<reference evidence="2" key="1">
    <citation type="submission" date="2022-11" db="UniProtKB">
        <authorList>
            <consortium name="WormBaseParasite"/>
        </authorList>
    </citation>
    <scope>IDENTIFICATION</scope>
</reference>
<organism evidence="1 2">
    <name type="scientific">Romanomermis culicivorax</name>
    <name type="common">Nematode worm</name>
    <dbReference type="NCBI Taxonomy" id="13658"/>
    <lineage>
        <taxon>Eukaryota</taxon>
        <taxon>Metazoa</taxon>
        <taxon>Ecdysozoa</taxon>
        <taxon>Nematoda</taxon>
        <taxon>Enoplea</taxon>
        <taxon>Dorylaimia</taxon>
        <taxon>Mermithida</taxon>
        <taxon>Mermithoidea</taxon>
        <taxon>Mermithidae</taxon>
        <taxon>Romanomermis</taxon>
    </lineage>
</organism>
<keyword evidence="1" id="KW-1185">Reference proteome</keyword>
<dbReference type="Proteomes" id="UP000887565">
    <property type="component" value="Unplaced"/>
</dbReference>
<accession>A0A915J073</accession>
<name>A0A915J073_ROMCU</name>
<dbReference type="AlphaFoldDB" id="A0A915J073"/>
<proteinExistence type="predicted"/>